<comment type="similarity">
    <text evidence="1">Belongs to the complex I 24 kDa subunit family.</text>
</comment>
<organism evidence="8 9">
    <name type="scientific">Desulfobulbus propionicus (strain ATCC 33891 / DSM 2032 / VKM B-1956 / 1pr3)</name>
    <dbReference type="NCBI Taxonomy" id="577650"/>
    <lineage>
        <taxon>Bacteria</taxon>
        <taxon>Pseudomonadati</taxon>
        <taxon>Thermodesulfobacteriota</taxon>
        <taxon>Desulfobulbia</taxon>
        <taxon>Desulfobulbales</taxon>
        <taxon>Desulfobulbaceae</taxon>
        <taxon>Desulfobulbus</taxon>
    </lineage>
</organism>
<comment type="cofactor">
    <cofactor evidence="6">
        <name>[2Fe-2S] cluster</name>
        <dbReference type="ChEBI" id="CHEBI:190135"/>
    </cofactor>
</comment>
<comment type="cofactor">
    <cofactor evidence="7">
        <name>[2Fe-2S] cluster</name>
        <dbReference type="ChEBI" id="CHEBI:190135"/>
    </cofactor>
    <text evidence="7">Binds 1 [2Fe-2S] cluster.</text>
</comment>
<dbReference type="PROSITE" id="PS01099">
    <property type="entry name" value="COMPLEX1_24K"/>
    <property type="match status" value="1"/>
</dbReference>
<keyword evidence="3 7" id="KW-0479">Metal-binding</keyword>
<dbReference type="InterPro" id="IPR002023">
    <property type="entry name" value="NuoE-like"/>
</dbReference>
<evidence type="ECO:0000256" key="6">
    <source>
        <dbReference type="ARBA" id="ARBA00034078"/>
    </source>
</evidence>
<sequence>MTTLEQDAVSQTPARRYEKVCTILEQHDNQPQRLIPILQAVQEEYRYLPEDVLTFVAAGLDVPPARVYGVATFYSHFALEPKGKYCIRLCDGTACHVKRSIPILEAIYKRLGLSSKRTTTEDMLFTVETVACLGACGLAPVVVINEEVHGQMTPEAAIQLINEIEEREKVS</sequence>
<dbReference type="SUPFAM" id="SSF52833">
    <property type="entry name" value="Thioredoxin-like"/>
    <property type="match status" value="1"/>
</dbReference>
<dbReference type="GO" id="GO:0016491">
    <property type="term" value="F:oxidoreductase activity"/>
    <property type="evidence" value="ECO:0007669"/>
    <property type="project" value="InterPro"/>
</dbReference>
<feature type="binding site" evidence="7">
    <location>
        <position position="95"/>
    </location>
    <ligand>
        <name>[2Fe-2S] cluster</name>
        <dbReference type="ChEBI" id="CHEBI:190135"/>
    </ligand>
</feature>
<dbReference type="EMBL" id="CP002364">
    <property type="protein sequence ID" value="ADW17751.1"/>
    <property type="molecule type" value="Genomic_DNA"/>
</dbReference>
<dbReference type="GO" id="GO:0046872">
    <property type="term" value="F:metal ion binding"/>
    <property type="evidence" value="ECO:0007669"/>
    <property type="project" value="UniProtKB-KW"/>
</dbReference>
<dbReference type="InterPro" id="IPR028431">
    <property type="entry name" value="NADP_DH_HndA-like"/>
</dbReference>
<protein>
    <submittedName>
        <fullName evidence="8">NADH dehydrogenase (Ubiquinone) 24 kDa subunit</fullName>
    </submittedName>
</protein>
<dbReference type="AlphaFoldDB" id="A0A7U3YLT4"/>
<feature type="binding site" evidence="7">
    <location>
        <position position="132"/>
    </location>
    <ligand>
        <name>[2Fe-2S] cluster</name>
        <dbReference type="ChEBI" id="CHEBI:190135"/>
    </ligand>
</feature>
<dbReference type="KEGG" id="dpr:Despr_1599"/>
<feature type="binding site" evidence="7">
    <location>
        <position position="90"/>
    </location>
    <ligand>
        <name>[2Fe-2S] cluster</name>
        <dbReference type="ChEBI" id="CHEBI:190135"/>
    </ligand>
</feature>
<dbReference type="InterPro" id="IPR041921">
    <property type="entry name" value="NuoE_N"/>
</dbReference>
<dbReference type="CDD" id="cd03064">
    <property type="entry name" value="TRX_Fd_NuoE"/>
    <property type="match status" value="1"/>
</dbReference>
<keyword evidence="2 7" id="KW-0001">2Fe-2S</keyword>
<dbReference type="PIRSF" id="PIRSF000216">
    <property type="entry name" value="NADH_DH_24kDa"/>
    <property type="match status" value="1"/>
</dbReference>
<dbReference type="InterPro" id="IPR036249">
    <property type="entry name" value="Thioredoxin-like_sf"/>
</dbReference>
<evidence type="ECO:0000256" key="1">
    <source>
        <dbReference type="ARBA" id="ARBA00010643"/>
    </source>
</evidence>
<dbReference type="Gene3D" id="1.10.10.1590">
    <property type="entry name" value="NADH-quinone oxidoreductase subunit E"/>
    <property type="match status" value="1"/>
</dbReference>
<name>A0A7U3YLT4_DESPD</name>
<dbReference type="RefSeq" id="WP_015724292.1">
    <property type="nucleotide sequence ID" value="NC_014972.1"/>
</dbReference>
<evidence type="ECO:0000256" key="3">
    <source>
        <dbReference type="ARBA" id="ARBA00022723"/>
    </source>
</evidence>
<dbReference type="Gene3D" id="3.40.30.10">
    <property type="entry name" value="Glutaredoxin"/>
    <property type="match status" value="1"/>
</dbReference>
<evidence type="ECO:0000313" key="9">
    <source>
        <dbReference type="Proteomes" id="UP000006365"/>
    </source>
</evidence>
<evidence type="ECO:0000256" key="4">
    <source>
        <dbReference type="ARBA" id="ARBA00023004"/>
    </source>
</evidence>
<dbReference type="PANTHER" id="PTHR43342">
    <property type="entry name" value="NADH-QUINONE OXIDOREDUCTASE, E SUBUNIT"/>
    <property type="match status" value="1"/>
</dbReference>
<keyword evidence="9" id="KW-1185">Reference proteome</keyword>
<feature type="binding site" evidence="7">
    <location>
        <position position="136"/>
    </location>
    <ligand>
        <name>[2Fe-2S] cluster</name>
        <dbReference type="ChEBI" id="CHEBI:190135"/>
    </ligand>
</feature>
<evidence type="ECO:0000313" key="8">
    <source>
        <dbReference type="EMBL" id="ADW17751.1"/>
    </source>
</evidence>
<dbReference type="Proteomes" id="UP000006365">
    <property type="component" value="Chromosome"/>
</dbReference>
<dbReference type="GO" id="GO:0051537">
    <property type="term" value="F:2 iron, 2 sulfur cluster binding"/>
    <property type="evidence" value="ECO:0007669"/>
    <property type="project" value="UniProtKB-KW"/>
</dbReference>
<evidence type="ECO:0000256" key="5">
    <source>
        <dbReference type="ARBA" id="ARBA00023014"/>
    </source>
</evidence>
<dbReference type="PANTHER" id="PTHR43342:SF1">
    <property type="entry name" value="BIFURCATING [FEFE] HYDROGENASE GAMMA SUBUNIT"/>
    <property type="match status" value="1"/>
</dbReference>
<accession>A0A7U3YLT4</accession>
<gene>
    <name evidence="8" type="ordered locus">Despr_1599</name>
</gene>
<keyword evidence="5 7" id="KW-0411">Iron-sulfur</keyword>
<dbReference type="FunFam" id="1.10.10.1590:FF:000001">
    <property type="entry name" value="NADH-quinone oxidoreductase subunit E"/>
    <property type="match status" value="1"/>
</dbReference>
<evidence type="ECO:0000256" key="2">
    <source>
        <dbReference type="ARBA" id="ARBA00022714"/>
    </source>
</evidence>
<reference evidence="8 9" key="1">
    <citation type="journal article" date="2011" name="Stand. Genomic Sci.">
        <title>Complete genome sequence of Desulfobulbus propionicus type strain (1pr3).</title>
        <authorList>
            <person name="Pagani I."/>
            <person name="Lapidus A."/>
            <person name="Nolan M."/>
            <person name="Lucas S."/>
            <person name="Hammon N."/>
            <person name="Deshpande S."/>
            <person name="Cheng J.F."/>
            <person name="Chertkov O."/>
            <person name="Davenport K."/>
            <person name="Tapia R."/>
            <person name="Han C."/>
            <person name="Goodwin L."/>
            <person name="Pitluck S."/>
            <person name="Liolios K."/>
            <person name="Mavromatis K."/>
            <person name="Ivanova N."/>
            <person name="Mikhailova N."/>
            <person name="Pati A."/>
            <person name="Chen A."/>
            <person name="Palaniappan K."/>
            <person name="Land M."/>
            <person name="Hauser L."/>
            <person name="Chang Y.J."/>
            <person name="Jeffries C.D."/>
            <person name="Detter J.C."/>
            <person name="Brambilla E."/>
            <person name="Kannan K.P."/>
            <person name="Djao O.D."/>
            <person name="Rohde M."/>
            <person name="Pukall R."/>
            <person name="Spring S."/>
            <person name="Goker M."/>
            <person name="Sikorski J."/>
            <person name="Woyke T."/>
            <person name="Bristow J."/>
            <person name="Eisen J.A."/>
            <person name="Markowitz V."/>
            <person name="Hugenholtz P."/>
            <person name="Kyrpides N.C."/>
            <person name="Klenk H.P."/>
        </authorList>
    </citation>
    <scope>NUCLEOTIDE SEQUENCE [LARGE SCALE GENOMIC DNA]</scope>
    <source>
        <strain evidence="9">ATCC 33891 / DSM 2032 / 1pr3</strain>
    </source>
</reference>
<dbReference type="Pfam" id="PF01257">
    <property type="entry name" value="2Fe-2S_thioredx"/>
    <property type="match status" value="1"/>
</dbReference>
<proteinExistence type="inferred from homology"/>
<keyword evidence="4 7" id="KW-0408">Iron</keyword>
<dbReference type="InterPro" id="IPR042128">
    <property type="entry name" value="NuoE_dom"/>
</dbReference>
<evidence type="ECO:0000256" key="7">
    <source>
        <dbReference type="PIRSR" id="PIRSR000216-1"/>
    </source>
</evidence>